<gene>
    <name evidence="1" type="ORF">GMARGA_LOCUS17386</name>
</gene>
<organism evidence="1 2">
    <name type="scientific">Gigaspora margarita</name>
    <dbReference type="NCBI Taxonomy" id="4874"/>
    <lineage>
        <taxon>Eukaryota</taxon>
        <taxon>Fungi</taxon>
        <taxon>Fungi incertae sedis</taxon>
        <taxon>Mucoromycota</taxon>
        <taxon>Glomeromycotina</taxon>
        <taxon>Glomeromycetes</taxon>
        <taxon>Diversisporales</taxon>
        <taxon>Gigasporaceae</taxon>
        <taxon>Gigaspora</taxon>
    </lineage>
</organism>
<keyword evidence="2" id="KW-1185">Reference proteome</keyword>
<sequence length="99" mass="11405">SKKNRFWLLKPHTSDLDGGYNNINSRDDQQVSKLTESPLQEQNLSAPKNYVYDCVATRECICELVGEWEPCGTVALDYCKQYGNSEKIKCKWNGTPKKW</sequence>
<feature type="non-terminal residue" evidence="1">
    <location>
        <position position="1"/>
    </location>
</feature>
<protein>
    <submittedName>
        <fullName evidence="1">15418_t:CDS:1</fullName>
    </submittedName>
</protein>
<dbReference type="EMBL" id="CAJVQB010013156">
    <property type="protein sequence ID" value="CAG8760263.1"/>
    <property type="molecule type" value="Genomic_DNA"/>
</dbReference>
<evidence type="ECO:0000313" key="1">
    <source>
        <dbReference type="EMBL" id="CAG8760263.1"/>
    </source>
</evidence>
<evidence type="ECO:0000313" key="2">
    <source>
        <dbReference type="Proteomes" id="UP000789901"/>
    </source>
</evidence>
<comment type="caution">
    <text evidence="1">The sequence shown here is derived from an EMBL/GenBank/DDBJ whole genome shotgun (WGS) entry which is preliminary data.</text>
</comment>
<reference evidence="1 2" key="1">
    <citation type="submission" date="2021-06" db="EMBL/GenBank/DDBJ databases">
        <authorList>
            <person name="Kallberg Y."/>
            <person name="Tangrot J."/>
            <person name="Rosling A."/>
        </authorList>
    </citation>
    <scope>NUCLEOTIDE SEQUENCE [LARGE SCALE GENOMIC DNA]</scope>
    <source>
        <strain evidence="1 2">120-4 pot B 10/14</strain>
    </source>
</reference>
<name>A0ABN7VDZ7_GIGMA</name>
<dbReference type="Proteomes" id="UP000789901">
    <property type="component" value="Unassembled WGS sequence"/>
</dbReference>
<proteinExistence type="predicted"/>
<accession>A0ABN7VDZ7</accession>